<organism evidence="1">
    <name type="scientific">Opuntia streptacantha</name>
    <name type="common">Prickly pear cactus</name>
    <name type="synonym">Opuntia cardona</name>
    <dbReference type="NCBI Taxonomy" id="393608"/>
    <lineage>
        <taxon>Eukaryota</taxon>
        <taxon>Viridiplantae</taxon>
        <taxon>Streptophyta</taxon>
        <taxon>Embryophyta</taxon>
        <taxon>Tracheophyta</taxon>
        <taxon>Spermatophyta</taxon>
        <taxon>Magnoliopsida</taxon>
        <taxon>eudicotyledons</taxon>
        <taxon>Gunneridae</taxon>
        <taxon>Pentapetalae</taxon>
        <taxon>Caryophyllales</taxon>
        <taxon>Cactineae</taxon>
        <taxon>Cactaceae</taxon>
        <taxon>Opuntioideae</taxon>
        <taxon>Opuntia</taxon>
    </lineage>
</organism>
<sequence>MLLADGQSSESPFPSTLQVCAEGFSPLQSCWQSCNPSLSDQSLSAHHHCEEPLQKGHQLQPPSKDLPLILLRQGRMWLVHQSLQQGKNQHPQWLPLQLLF</sequence>
<proteinExistence type="predicted"/>
<dbReference type="AlphaFoldDB" id="A0A7C8YGT2"/>
<reference evidence="1" key="1">
    <citation type="journal article" date="2013" name="J. Plant Res.">
        <title>Effect of fungi and light on seed germination of three Opuntia species from semiarid lands of central Mexico.</title>
        <authorList>
            <person name="Delgado-Sanchez P."/>
            <person name="Jimenez-Bremont J.F."/>
            <person name="Guerrero-Gonzalez Mde L."/>
            <person name="Flores J."/>
        </authorList>
    </citation>
    <scope>NUCLEOTIDE SEQUENCE</scope>
    <source>
        <tissue evidence="1">Cladode</tissue>
    </source>
</reference>
<name>A0A7C8YGT2_OPUST</name>
<protein>
    <submittedName>
        <fullName evidence="1">Uncharacterized protein</fullName>
    </submittedName>
</protein>
<accession>A0A7C8YGT2</accession>
<evidence type="ECO:0000313" key="1">
    <source>
        <dbReference type="EMBL" id="MBA4618079.1"/>
    </source>
</evidence>
<reference evidence="1" key="2">
    <citation type="submission" date="2020-07" db="EMBL/GenBank/DDBJ databases">
        <authorList>
            <person name="Vera ALvarez R."/>
            <person name="Arias-Moreno D.M."/>
            <person name="Jimenez-Jacinto V."/>
            <person name="Jimenez-Bremont J.F."/>
            <person name="Swaminathan K."/>
            <person name="Moose S.P."/>
            <person name="Guerrero-Gonzalez M.L."/>
            <person name="Marino-Ramirez L."/>
            <person name="Landsman D."/>
            <person name="Rodriguez-Kessler M."/>
            <person name="Delgado-Sanchez P."/>
        </authorList>
    </citation>
    <scope>NUCLEOTIDE SEQUENCE</scope>
    <source>
        <tissue evidence="1">Cladode</tissue>
    </source>
</reference>
<dbReference type="EMBL" id="GISG01018881">
    <property type="protein sequence ID" value="MBA4618079.1"/>
    <property type="molecule type" value="Transcribed_RNA"/>
</dbReference>